<reference evidence="1" key="1">
    <citation type="journal article" date="2014" name="Front. Microbiol.">
        <title>High frequency of phylogenetically diverse reductive dehalogenase-homologous genes in deep subseafloor sedimentary metagenomes.</title>
        <authorList>
            <person name="Kawai M."/>
            <person name="Futagami T."/>
            <person name="Toyoda A."/>
            <person name="Takaki Y."/>
            <person name="Nishi S."/>
            <person name="Hori S."/>
            <person name="Arai W."/>
            <person name="Tsubouchi T."/>
            <person name="Morono Y."/>
            <person name="Uchiyama I."/>
            <person name="Ito T."/>
            <person name="Fujiyama A."/>
            <person name="Inagaki F."/>
            <person name="Takami H."/>
        </authorList>
    </citation>
    <scope>NUCLEOTIDE SEQUENCE</scope>
    <source>
        <strain evidence="1">Expedition CK06-06</strain>
    </source>
</reference>
<evidence type="ECO:0000313" key="1">
    <source>
        <dbReference type="EMBL" id="GAG88317.1"/>
    </source>
</evidence>
<name>X1C4N2_9ZZZZ</name>
<comment type="caution">
    <text evidence="1">The sequence shown here is derived from an EMBL/GenBank/DDBJ whole genome shotgun (WGS) entry which is preliminary data.</text>
</comment>
<dbReference type="AlphaFoldDB" id="X1C4N2"/>
<dbReference type="EMBL" id="BART01013043">
    <property type="protein sequence ID" value="GAG88317.1"/>
    <property type="molecule type" value="Genomic_DNA"/>
</dbReference>
<accession>X1C4N2</accession>
<gene>
    <name evidence="1" type="ORF">S01H4_26896</name>
</gene>
<feature type="non-terminal residue" evidence="1">
    <location>
        <position position="1"/>
    </location>
</feature>
<proteinExistence type="predicted"/>
<protein>
    <submittedName>
        <fullName evidence="1">Uncharacterized protein</fullName>
    </submittedName>
</protein>
<sequence length="47" mass="5320">EREWTGEASTTQLLNGTMYSFLKIIQPYIVDPDDMAFAIHGTRTLST</sequence>
<organism evidence="1">
    <name type="scientific">marine sediment metagenome</name>
    <dbReference type="NCBI Taxonomy" id="412755"/>
    <lineage>
        <taxon>unclassified sequences</taxon>
        <taxon>metagenomes</taxon>
        <taxon>ecological metagenomes</taxon>
    </lineage>
</organism>